<evidence type="ECO:0008006" key="5">
    <source>
        <dbReference type="Google" id="ProtNLM"/>
    </source>
</evidence>
<evidence type="ECO:0000313" key="3">
    <source>
        <dbReference type="EMBL" id="CAD6259557.1"/>
    </source>
</evidence>
<protein>
    <recommendedName>
        <fullName evidence="5">SIT4 phosphatase-associated family protein</fullName>
    </recommendedName>
</protein>
<dbReference type="GO" id="GO:0019888">
    <property type="term" value="F:protein phosphatase regulator activity"/>
    <property type="evidence" value="ECO:0007669"/>
    <property type="project" value="TreeGrafter"/>
</dbReference>
<evidence type="ECO:0000256" key="2">
    <source>
        <dbReference type="SAM" id="MobiDB-lite"/>
    </source>
</evidence>
<dbReference type="PANTHER" id="PTHR12634:SF20">
    <property type="entry name" value="SIT4 PHOSPHATASE-ASSOCIATED FAMILY PROTEIN"/>
    <property type="match status" value="1"/>
</dbReference>
<feature type="region of interest" description="Disordered" evidence="2">
    <location>
        <begin position="661"/>
        <end position="730"/>
    </location>
</feature>
<evidence type="ECO:0000313" key="4">
    <source>
        <dbReference type="Proteomes" id="UP000604825"/>
    </source>
</evidence>
<organism evidence="3 4">
    <name type="scientific">Miscanthus lutarioriparius</name>
    <dbReference type="NCBI Taxonomy" id="422564"/>
    <lineage>
        <taxon>Eukaryota</taxon>
        <taxon>Viridiplantae</taxon>
        <taxon>Streptophyta</taxon>
        <taxon>Embryophyta</taxon>
        <taxon>Tracheophyta</taxon>
        <taxon>Spermatophyta</taxon>
        <taxon>Magnoliopsida</taxon>
        <taxon>Liliopsida</taxon>
        <taxon>Poales</taxon>
        <taxon>Poaceae</taxon>
        <taxon>PACMAD clade</taxon>
        <taxon>Panicoideae</taxon>
        <taxon>Andropogonodae</taxon>
        <taxon>Andropogoneae</taxon>
        <taxon>Saccharinae</taxon>
        <taxon>Miscanthus</taxon>
    </lineage>
</organism>
<dbReference type="Pfam" id="PF04499">
    <property type="entry name" value="SAPS"/>
    <property type="match status" value="1"/>
</dbReference>
<evidence type="ECO:0000256" key="1">
    <source>
        <dbReference type="ARBA" id="ARBA00006180"/>
    </source>
</evidence>
<dbReference type="OrthoDB" id="295029at2759"/>
<feature type="compositionally biased region" description="Basic and acidic residues" evidence="2">
    <location>
        <begin position="692"/>
        <end position="715"/>
    </location>
</feature>
<gene>
    <name evidence="3" type="ORF">NCGR_LOCUS42994</name>
</gene>
<sequence length="809" mass="89825">MLDVAAPWSPVILTARLACRSVMMLSLRNLDALKHLGNGCYKLLVDTILDKENFKLEDLLDEDEIIQECKALNTRLINFLRDRVQVEQLLRYIVEEAPEDAEKKRIFRFPFIACEIFTCEVDVIMKTLVEDEDLMNLLFSFLKPDHPHGTLSAGYFAKVVICLMMRKTLPLVSYVQGHPEIVSQLVDLIGITSIMEVLIRLIGADEAMYSSYADSMQWLDDIQALEMIVDKFSTSDSPEVHANAAEILCAVTRYAPPALAAKISSPSFVGRLFQQAFEDSRPKSVLVHSLSVCISLLDPKRLVSASYQAFRSQLSHGTLVTASPETVNGMLDSLGDLLKLLDVLSAENVLPTTYGSLQPPLGKHRLKIVEFISVLLSIGSEAAETRLIHLGAIKHAIDLFFEYPFNNFLHHHVENIIGSCLESKQDQLIGHVLDECKLVTRILEAEKNSALSSDLTEHTLCSEGRSPPRIGIVGHMTRIANKLLQLANTNIMVQSHLQQNSDWIEWHASTLTKRNALENVYQWACGRPTSLQDRGRDSDDEDFRDRDYDVAALASNLSQAFKYGIYSNEDIDEAQASLEQDDEDVYFDDESAEVVISSLRLGDEQESGSLFTNSNWFAFEEDKALNDGVVSSEVSPSPNLEISALKEDDENDEVILGEVIDDTKGSEPPLPVSNKDANEESGHTGLANGTIDKLEDDIRPPTPDVKESQPEFVEWKEEEAEPGDVAEKDTAVLDMEVESEKQLDSMDDVMLCDAKLGEEKKSDGTLGSSVPEAEAASPVSSDIDPIKHPEPVADSAVPEYPMGEQNPEK</sequence>
<dbReference type="InterPro" id="IPR007587">
    <property type="entry name" value="SAPS"/>
</dbReference>
<dbReference type="EMBL" id="CAJGYO010000011">
    <property type="protein sequence ID" value="CAD6259557.1"/>
    <property type="molecule type" value="Genomic_DNA"/>
</dbReference>
<dbReference type="AlphaFoldDB" id="A0A811QMA1"/>
<comment type="similarity">
    <text evidence="1">Belongs to the SAPS family.</text>
</comment>
<proteinExistence type="inferred from homology"/>
<dbReference type="PANTHER" id="PTHR12634">
    <property type="entry name" value="SIT4 YEAST -ASSOCIATING PROTEIN-RELATED"/>
    <property type="match status" value="1"/>
</dbReference>
<dbReference type="Proteomes" id="UP000604825">
    <property type="component" value="Unassembled WGS sequence"/>
</dbReference>
<comment type="caution">
    <text evidence="3">The sequence shown here is derived from an EMBL/GenBank/DDBJ whole genome shotgun (WGS) entry which is preliminary data.</text>
</comment>
<accession>A0A811QMA1</accession>
<name>A0A811QMA1_9POAL</name>
<feature type="region of interest" description="Disordered" evidence="2">
    <location>
        <begin position="755"/>
        <end position="809"/>
    </location>
</feature>
<dbReference type="InterPro" id="IPR016024">
    <property type="entry name" value="ARM-type_fold"/>
</dbReference>
<dbReference type="GO" id="GO:0019903">
    <property type="term" value="F:protein phosphatase binding"/>
    <property type="evidence" value="ECO:0007669"/>
    <property type="project" value="InterPro"/>
</dbReference>
<dbReference type="SUPFAM" id="SSF48371">
    <property type="entry name" value="ARM repeat"/>
    <property type="match status" value="1"/>
</dbReference>
<reference evidence="3" key="1">
    <citation type="submission" date="2020-10" db="EMBL/GenBank/DDBJ databases">
        <authorList>
            <person name="Han B."/>
            <person name="Lu T."/>
            <person name="Zhao Q."/>
            <person name="Huang X."/>
            <person name="Zhao Y."/>
        </authorList>
    </citation>
    <scope>NUCLEOTIDE SEQUENCE</scope>
</reference>
<keyword evidence="4" id="KW-1185">Reference proteome</keyword>